<dbReference type="Proteomes" id="UP000837857">
    <property type="component" value="Chromosome 4"/>
</dbReference>
<sequence>MSHTNTTTEHRSQLRNAVGTCYPLGGLSVTRGVFRSPAAAGYQFASRDSRAGSRRRPLGAPLSTAVARSAVAA</sequence>
<organism evidence="2 3">
    <name type="scientific">Iphiclides podalirius</name>
    <name type="common">scarce swallowtail</name>
    <dbReference type="NCBI Taxonomy" id="110791"/>
    <lineage>
        <taxon>Eukaryota</taxon>
        <taxon>Metazoa</taxon>
        <taxon>Ecdysozoa</taxon>
        <taxon>Arthropoda</taxon>
        <taxon>Hexapoda</taxon>
        <taxon>Insecta</taxon>
        <taxon>Pterygota</taxon>
        <taxon>Neoptera</taxon>
        <taxon>Endopterygota</taxon>
        <taxon>Lepidoptera</taxon>
        <taxon>Glossata</taxon>
        <taxon>Ditrysia</taxon>
        <taxon>Papilionoidea</taxon>
        <taxon>Papilionidae</taxon>
        <taxon>Papilioninae</taxon>
        <taxon>Iphiclides</taxon>
    </lineage>
</organism>
<reference evidence="2" key="1">
    <citation type="submission" date="2022-03" db="EMBL/GenBank/DDBJ databases">
        <authorList>
            <person name="Martin H S."/>
        </authorList>
    </citation>
    <scope>NUCLEOTIDE SEQUENCE</scope>
</reference>
<accession>A0ABN8IW19</accession>
<dbReference type="EMBL" id="OW152816">
    <property type="protein sequence ID" value="CAH2065970.1"/>
    <property type="molecule type" value="Genomic_DNA"/>
</dbReference>
<proteinExistence type="predicted"/>
<feature type="region of interest" description="Disordered" evidence="1">
    <location>
        <begin position="44"/>
        <end position="73"/>
    </location>
</feature>
<protein>
    <submittedName>
        <fullName evidence="2">Uncharacterized protein</fullName>
    </submittedName>
</protein>
<feature type="non-terminal residue" evidence="2">
    <location>
        <position position="73"/>
    </location>
</feature>
<gene>
    <name evidence="2" type="ORF">IPOD504_LOCUS13218</name>
</gene>
<evidence type="ECO:0000313" key="2">
    <source>
        <dbReference type="EMBL" id="CAH2065970.1"/>
    </source>
</evidence>
<evidence type="ECO:0000256" key="1">
    <source>
        <dbReference type="SAM" id="MobiDB-lite"/>
    </source>
</evidence>
<evidence type="ECO:0000313" key="3">
    <source>
        <dbReference type="Proteomes" id="UP000837857"/>
    </source>
</evidence>
<name>A0ABN8IW19_9NEOP</name>
<keyword evidence="3" id="KW-1185">Reference proteome</keyword>